<feature type="domain" description="FHA" evidence="6">
    <location>
        <begin position="70"/>
        <end position="136"/>
    </location>
</feature>
<accession>A0ABC8V0K6</accession>
<keyword evidence="1" id="KW-0479">Metal-binding</keyword>
<evidence type="ECO:0000259" key="6">
    <source>
        <dbReference type="PROSITE" id="PS50006"/>
    </source>
</evidence>
<dbReference type="SUPFAM" id="SSF49879">
    <property type="entry name" value="SMAD/FHA domain"/>
    <property type="match status" value="1"/>
</dbReference>
<dbReference type="GO" id="GO:0016787">
    <property type="term" value="F:hydrolase activity"/>
    <property type="evidence" value="ECO:0007669"/>
    <property type="project" value="UniProtKB-KW"/>
</dbReference>
<feature type="binding site" evidence="4">
    <location>
        <position position="827"/>
    </location>
    <ligand>
        <name>substrate</name>
    </ligand>
</feature>
<feature type="site" description="Interaction with DNA" evidence="5">
    <location>
        <position position="853"/>
    </location>
</feature>
<dbReference type="Pfam" id="PF06087">
    <property type="entry name" value="Tyr-DNA_phospho"/>
    <property type="match status" value="2"/>
</dbReference>
<dbReference type="InterPro" id="IPR000253">
    <property type="entry name" value="FHA_dom"/>
</dbReference>
<protein>
    <recommendedName>
        <fullName evidence="6">FHA domain-containing protein</fullName>
    </recommendedName>
</protein>
<evidence type="ECO:0000256" key="1">
    <source>
        <dbReference type="ARBA" id="ARBA00022723"/>
    </source>
</evidence>
<keyword evidence="2" id="KW-0378">Hydrolase</keyword>
<dbReference type="AlphaFoldDB" id="A0ABC8V0K6"/>
<dbReference type="Gene3D" id="3.30.870.10">
    <property type="entry name" value="Endonuclease Chain A"/>
    <property type="match status" value="2"/>
</dbReference>
<dbReference type="InterPro" id="IPR010347">
    <property type="entry name" value="Tdp1"/>
</dbReference>
<dbReference type="GO" id="GO:0046872">
    <property type="term" value="F:metal ion binding"/>
    <property type="evidence" value="ECO:0007669"/>
    <property type="project" value="UniProtKB-KW"/>
</dbReference>
<evidence type="ECO:0000313" key="8">
    <source>
        <dbReference type="Proteomes" id="UP001642360"/>
    </source>
</evidence>
<reference evidence="7 8" key="1">
    <citation type="submission" date="2024-02" db="EMBL/GenBank/DDBJ databases">
        <authorList>
            <person name="Vignale AGUSTIN F."/>
            <person name="Sosa J E."/>
            <person name="Modenutti C."/>
        </authorList>
    </citation>
    <scope>NUCLEOTIDE SEQUENCE [LARGE SCALE GENOMIC DNA]</scope>
</reference>
<evidence type="ECO:0000256" key="5">
    <source>
        <dbReference type="PIRSR" id="PIRSR610347-3"/>
    </source>
</evidence>
<dbReference type="CDD" id="cd09123">
    <property type="entry name" value="PLDc_Tdp1_2"/>
    <property type="match status" value="1"/>
</dbReference>
<dbReference type="SUPFAM" id="SSF56024">
    <property type="entry name" value="Phospholipase D/nuclease"/>
    <property type="match status" value="2"/>
</dbReference>
<keyword evidence="8" id="KW-1185">Reference proteome</keyword>
<dbReference type="Pfam" id="PF00498">
    <property type="entry name" value="FHA"/>
    <property type="match status" value="1"/>
</dbReference>
<dbReference type="PANTHER" id="PTHR12415">
    <property type="entry name" value="TYROSYL-DNA PHOSPHODIESTERASE 1"/>
    <property type="match status" value="1"/>
</dbReference>
<feature type="active site" description="Proton donor/acceptor" evidence="3">
    <location>
        <position position="825"/>
    </location>
</feature>
<name>A0ABC8V0K6_9AQUA</name>
<dbReference type="InterPro" id="IPR008984">
    <property type="entry name" value="SMAD_FHA_dom_sf"/>
</dbReference>
<dbReference type="InterPro" id="IPR014905">
    <property type="entry name" value="HIRAN"/>
</dbReference>
<evidence type="ECO:0000313" key="7">
    <source>
        <dbReference type="EMBL" id="CAK9186870.1"/>
    </source>
</evidence>
<dbReference type="SMART" id="SM00240">
    <property type="entry name" value="FHA"/>
    <property type="match status" value="1"/>
</dbReference>
<dbReference type="PROSITE" id="PS50006">
    <property type="entry name" value="FHA_DOMAIN"/>
    <property type="match status" value="1"/>
</dbReference>
<organism evidence="7 8">
    <name type="scientific">Ilex paraguariensis</name>
    <name type="common">yerba mate</name>
    <dbReference type="NCBI Taxonomy" id="185542"/>
    <lineage>
        <taxon>Eukaryota</taxon>
        <taxon>Viridiplantae</taxon>
        <taxon>Streptophyta</taxon>
        <taxon>Embryophyta</taxon>
        <taxon>Tracheophyta</taxon>
        <taxon>Spermatophyta</taxon>
        <taxon>Magnoliopsida</taxon>
        <taxon>eudicotyledons</taxon>
        <taxon>Gunneridae</taxon>
        <taxon>Pentapetalae</taxon>
        <taxon>asterids</taxon>
        <taxon>campanulids</taxon>
        <taxon>Aquifoliales</taxon>
        <taxon>Aquifoliaceae</taxon>
        <taxon>Ilex</taxon>
    </lineage>
</organism>
<dbReference type="PANTHER" id="PTHR12415:SF3">
    <property type="entry name" value="OS04G0403400 PROTEIN"/>
    <property type="match status" value="1"/>
</dbReference>
<proteinExistence type="predicted"/>
<dbReference type="EMBL" id="CAUOFW020009724">
    <property type="protein sequence ID" value="CAK9186870.1"/>
    <property type="molecule type" value="Genomic_DNA"/>
</dbReference>
<comment type="caution">
    <text evidence="7">The sequence shown here is derived from an EMBL/GenBank/DDBJ whole genome shotgun (WGS) entry which is preliminary data.</text>
</comment>
<gene>
    <name evidence="7" type="ORF">ILEXP_LOCUS57373</name>
</gene>
<evidence type="ECO:0000256" key="3">
    <source>
        <dbReference type="PIRSR" id="PIRSR610347-1"/>
    </source>
</evidence>
<dbReference type="Proteomes" id="UP001642360">
    <property type="component" value="Unassembled WGS sequence"/>
</dbReference>
<evidence type="ECO:0000256" key="4">
    <source>
        <dbReference type="PIRSR" id="PIRSR610347-2"/>
    </source>
</evidence>
<dbReference type="Gene3D" id="2.60.200.20">
    <property type="match status" value="1"/>
</dbReference>
<evidence type="ECO:0000256" key="2">
    <source>
        <dbReference type="ARBA" id="ARBA00022801"/>
    </source>
</evidence>
<dbReference type="Pfam" id="PF08797">
    <property type="entry name" value="HIRAN"/>
    <property type="match status" value="1"/>
</dbReference>
<dbReference type="CDD" id="cd00060">
    <property type="entry name" value="FHA"/>
    <property type="match status" value="1"/>
</dbReference>
<sequence>MKSSDSIHQKNNKRNRFNHFFNPSVLPRKKPRLSILNTASIHIKPLEIPLVSTLTNSSCELIVLIPYKPCTIGRKRRRCEFVFDDRRVSNQHFQLFFDADNRKIYVSDGIFFLRRSGSSTRVRSSLNGVFVNGVRIGKGKVMELGAGDEVSLVCGIEGVCNIGIRIGFFLERVVFVEEVVGRNLFMHRGNGASSDYAIARAECDGIVEKANSLLTQCRMILSSDDPMLYIRNCFVVYREMSIKHTSRNRVNCNSSLTPRNVDKVLMHTAPELTCNALACRDELLPSEMVTAQNLGTKCLSSVLFHRKNAAASEVNPVTERCNVNNLHIQQTDNAGVPSEIGIANHKSKAVSLGSFDVKHVTQSDKDVHDKSRGAFVQPPGSKFHLNQLQFMGHGSSEHHTAVSLPELLYPVERLLRVFIATFTSDIPWFLSYCEVPAHLPVTIACHNAERCWSISPEKRTSVPFSYFPNLVLVYPPFPEVIAFGKDRKRLGIACHHPKLLVLQKEDSIRVVITSANLVARQVSPRMQQSHVVQLLGSVEASVVGLGHLFRPSADSNGAQLKKLAAFLGKCHGNAYGMLEIILRRNTNIPADVNAVSILIPNPEEFTEGDCVQLGFLPKNVAKWVAPLSDIGLFAFSAYIYPREVLATTVEGSNNKVRLILYVSQGPNFSDLSAIMQTEHVSALCSLVASIRRCSGLWRLQEVLGHYKWPEHLETDFVYGSSSIGSVSAPFLAAFSAAAGKRSLQFSESEESDPDWGCWSASQELRNPSIGIIYPTIERVKMASSGILASRRLLCFSQKTWQKVRNIGILHDAIPYPYDRVGYPMHVKVARRRFQSKTDASSFGWAYCGSHNFSAAAWGRPLSDSLETKANGAVRLNSVLGSRLHICNYELGIVFIVPPSDRKGCPKPKNTNLDDIVLPFVMPAPKYRPTDRPATAQAMREAVAELTKQEMEKYLTAADAGELMEDEITEEEEEVLETTNYVVEEKEEDKAYAETLWSQVDSYQSC</sequence>